<dbReference type="GO" id="GO:0016301">
    <property type="term" value="F:kinase activity"/>
    <property type="evidence" value="ECO:0007669"/>
    <property type="project" value="UniProtKB-KW"/>
</dbReference>
<dbReference type="SMART" id="SM00983">
    <property type="entry name" value="TPK_B1_binding"/>
    <property type="match status" value="1"/>
</dbReference>
<dbReference type="OrthoDB" id="9804377at2"/>
<dbReference type="GO" id="GO:0009229">
    <property type="term" value="P:thiamine diphosphate biosynthetic process"/>
    <property type="evidence" value="ECO:0007669"/>
    <property type="project" value="InterPro"/>
</dbReference>
<dbReference type="Pfam" id="PF04265">
    <property type="entry name" value="TPK_B1_binding"/>
    <property type="match status" value="1"/>
</dbReference>
<accession>A0A0A2TDQ1</accession>
<keyword evidence="4" id="KW-0067">ATP-binding</keyword>
<evidence type="ECO:0000256" key="3">
    <source>
        <dbReference type="ARBA" id="ARBA00022777"/>
    </source>
</evidence>
<dbReference type="InterPro" id="IPR007373">
    <property type="entry name" value="Thiamin_PyroPKinase_B1-bd"/>
</dbReference>
<evidence type="ECO:0000313" key="7">
    <source>
        <dbReference type="EMBL" id="KGP73947.1"/>
    </source>
</evidence>
<dbReference type="SUPFAM" id="SSF63999">
    <property type="entry name" value="Thiamin pyrophosphokinase, catalytic domain"/>
    <property type="match status" value="1"/>
</dbReference>
<reference evidence="7 8" key="1">
    <citation type="journal article" date="2015" name="Stand. Genomic Sci.">
        <title>High quality draft genome sequence of the moderately halophilic bacterium Pontibacillus yanchengensis Y32(T) and comparison among Pontibacillus genomes.</title>
        <authorList>
            <person name="Huang J."/>
            <person name="Qiao Z.X."/>
            <person name="Tang J.W."/>
            <person name="Wang G."/>
        </authorList>
    </citation>
    <scope>NUCLEOTIDE SEQUENCE [LARGE SCALE GENOMIC DNA]</scope>
    <source>
        <strain evidence="7 8">Y32</strain>
    </source>
</reference>
<keyword evidence="1" id="KW-0808">Transferase</keyword>
<evidence type="ECO:0000256" key="2">
    <source>
        <dbReference type="ARBA" id="ARBA00022741"/>
    </source>
</evidence>
<dbReference type="Gene3D" id="3.40.50.10240">
    <property type="entry name" value="Thiamin pyrophosphokinase, catalytic domain"/>
    <property type="match status" value="1"/>
</dbReference>
<dbReference type="InterPro" id="IPR053149">
    <property type="entry name" value="TPK"/>
</dbReference>
<comment type="caution">
    <text evidence="7">The sequence shown here is derived from an EMBL/GenBank/DDBJ whole genome shotgun (WGS) entry which is preliminary data.</text>
</comment>
<dbReference type="InterPro" id="IPR036759">
    <property type="entry name" value="TPK_catalytic_sf"/>
</dbReference>
<dbReference type="InterPro" id="IPR007371">
    <property type="entry name" value="TPK_catalytic"/>
</dbReference>
<dbReference type="InterPro" id="IPR006282">
    <property type="entry name" value="Thi_PPkinase"/>
</dbReference>
<dbReference type="Proteomes" id="UP000030147">
    <property type="component" value="Unassembled WGS sequence"/>
</dbReference>
<dbReference type="SUPFAM" id="SSF63862">
    <property type="entry name" value="Thiamin pyrophosphokinase, substrate-binding domain"/>
    <property type="match status" value="1"/>
</dbReference>
<protein>
    <recommendedName>
        <fullName evidence="5">Thiamine diphosphokinase</fullName>
        <ecNumber evidence="5">2.7.6.2</ecNumber>
    </recommendedName>
</protein>
<dbReference type="EMBL" id="AVBF01000006">
    <property type="protein sequence ID" value="KGP73947.1"/>
    <property type="molecule type" value="Genomic_DNA"/>
</dbReference>
<evidence type="ECO:0000259" key="6">
    <source>
        <dbReference type="SMART" id="SM00983"/>
    </source>
</evidence>
<evidence type="ECO:0000313" key="8">
    <source>
        <dbReference type="Proteomes" id="UP000030147"/>
    </source>
</evidence>
<keyword evidence="8" id="KW-1185">Reference proteome</keyword>
<dbReference type="PANTHER" id="PTHR41299:SF1">
    <property type="entry name" value="THIAMINE PYROPHOSPHOKINASE"/>
    <property type="match status" value="1"/>
</dbReference>
<dbReference type="PANTHER" id="PTHR41299">
    <property type="entry name" value="THIAMINE PYROPHOSPHOKINASE"/>
    <property type="match status" value="1"/>
</dbReference>
<dbReference type="EC" id="2.7.6.2" evidence="5"/>
<dbReference type="AlphaFoldDB" id="A0A0A2TDQ1"/>
<evidence type="ECO:0000256" key="4">
    <source>
        <dbReference type="ARBA" id="ARBA00022840"/>
    </source>
</evidence>
<keyword evidence="3 7" id="KW-0418">Kinase</keyword>
<dbReference type="GO" id="GO:0005524">
    <property type="term" value="F:ATP binding"/>
    <property type="evidence" value="ECO:0007669"/>
    <property type="project" value="UniProtKB-KW"/>
</dbReference>
<dbReference type="STRING" id="1385514.N782_18755"/>
<dbReference type="RefSeq" id="WP_036816247.1">
    <property type="nucleotide sequence ID" value="NZ_AVBF01000006.1"/>
</dbReference>
<name>A0A0A2TDQ1_9BACI</name>
<dbReference type="GO" id="GO:0004788">
    <property type="term" value="F:thiamine diphosphokinase activity"/>
    <property type="evidence" value="ECO:0007669"/>
    <property type="project" value="UniProtKB-UniRule"/>
</dbReference>
<dbReference type="CDD" id="cd07995">
    <property type="entry name" value="TPK"/>
    <property type="match status" value="1"/>
</dbReference>
<dbReference type="InterPro" id="IPR036371">
    <property type="entry name" value="TPK_B1-bd_sf"/>
</dbReference>
<organism evidence="7 8">
    <name type="scientific">Pontibacillus yanchengensis Y32</name>
    <dbReference type="NCBI Taxonomy" id="1385514"/>
    <lineage>
        <taxon>Bacteria</taxon>
        <taxon>Bacillati</taxon>
        <taxon>Bacillota</taxon>
        <taxon>Bacilli</taxon>
        <taxon>Bacillales</taxon>
        <taxon>Bacillaceae</taxon>
        <taxon>Pontibacillus</taxon>
    </lineage>
</organism>
<keyword evidence="2" id="KW-0547">Nucleotide-binding</keyword>
<dbReference type="eggNOG" id="COG1564">
    <property type="taxonomic scope" value="Bacteria"/>
</dbReference>
<dbReference type="Pfam" id="PF04263">
    <property type="entry name" value="TPK_catalytic"/>
    <property type="match status" value="1"/>
</dbReference>
<feature type="domain" description="Thiamin pyrophosphokinase thiamin-binding" evidence="6">
    <location>
        <begin position="142"/>
        <end position="208"/>
    </location>
</feature>
<gene>
    <name evidence="7" type="ORF">N782_18755</name>
</gene>
<dbReference type="GO" id="GO:0030975">
    <property type="term" value="F:thiamine binding"/>
    <property type="evidence" value="ECO:0007669"/>
    <property type="project" value="InterPro"/>
</dbReference>
<dbReference type="NCBIfam" id="TIGR01378">
    <property type="entry name" value="thi_PPkinase"/>
    <property type="match status" value="1"/>
</dbReference>
<dbReference type="GO" id="GO:0006772">
    <property type="term" value="P:thiamine metabolic process"/>
    <property type="evidence" value="ECO:0007669"/>
    <property type="project" value="UniProtKB-UniRule"/>
</dbReference>
<proteinExistence type="predicted"/>
<evidence type="ECO:0000256" key="5">
    <source>
        <dbReference type="NCBIfam" id="TIGR01378"/>
    </source>
</evidence>
<sequence>MTKIAIVGGGPEEHIPSLHEYNEDEVIWIGADHGAISLIRQGIRPTFAVGDFDSITDDEMDQIVNQSEKVEEHPVEKDETDLEIALKKALHYEPQELYLFGVTGGRLDHELSNLQLLYPLDEQQIRGIIIDKSNWVELKRPGTYEVLHNQKYPYLSFIPFTPVIKGLTLSSFYYPLEDATVKWGSTLCISNKLISEKGTFSFHEGILLLVKSRDVKGE</sequence>
<evidence type="ECO:0000256" key="1">
    <source>
        <dbReference type="ARBA" id="ARBA00022679"/>
    </source>
</evidence>